<reference evidence="1" key="1">
    <citation type="submission" date="2019-08" db="EMBL/GenBank/DDBJ databases">
        <authorList>
            <person name="Amaro Estrada I."/>
            <person name="Quiroz Castaneda R.E."/>
            <person name="Martinez Ocampo F."/>
            <person name="Rodriguez Camarillo S.D."/>
        </authorList>
    </citation>
    <scope>NUCLEOTIDE SEQUENCE</scope>
    <source>
        <strain evidence="1">MEX-30-184-02</strain>
    </source>
</reference>
<sequence length="60" mass="6259">MDDVCEVDGVYKVGLVRGADCACEVVREVDCAVDCGCGVGWSGLYSPLSRGCNPAAGRFQ</sequence>
<name>A0A643CLH3_ANAMA</name>
<protein>
    <submittedName>
        <fullName evidence="1">Uncharacterized protein</fullName>
    </submittedName>
</protein>
<dbReference type="EMBL" id="VTCY01000007">
    <property type="protein sequence ID" value="KAB0451932.1"/>
    <property type="molecule type" value="Genomic_DNA"/>
</dbReference>
<dbReference type="AlphaFoldDB" id="A0A643CLH3"/>
<accession>A0A643CLH3</accession>
<organism evidence="1">
    <name type="scientific">Anaplasma marginale</name>
    <dbReference type="NCBI Taxonomy" id="770"/>
    <lineage>
        <taxon>Bacteria</taxon>
        <taxon>Pseudomonadati</taxon>
        <taxon>Pseudomonadota</taxon>
        <taxon>Alphaproteobacteria</taxon>
        <taxon>Rickettsiales</taxon>
        <taxon>Anaplasmataceae</taxon>
        <taxon>Anaplasma</taxon>
    </lineage>
</organism>
<comment type="caution">
    <text evidence="1">The sequence shown here is derived from an EMBL/GenBank/DDBJ whole genome shotgun (WGS) entry which is preliminary data.</text>
</comment>
<gene>
    <name evidence="1" type="ORF">FY207_02870</name>
</gene>
<evidence type="ECO:0000313" key="1">
    <source>
        <dbReference type="EMBL" id="KAB0451932.1"/>
    </source>
</evidence>
<proteinExistence type="predicted"/>